<dbReference type="FunFam" id="3.40.50.2000:FF:000060">
    <property type="entry name" value="Glycosyltransferase"/>
    <property type="match status" value="1"/>
</dbReference>
<gene>
    <name evidence="3" type="ORF">BCON_0213g00020</name>
</gene>
<keyword evidence="4" id="KW-1185">Reference proteome</keyword>
<dbReference type="Proteomes" id="UP000297527">
    <property type="component" value="Unassembled WGS sequence"/>
</dbReference>
<dbReference type="Gene3D" id="3.40.50.2000">
    <property type="entry name" value="Glycogen Phosphorylase B"/>
    <property type="match status" value="2"/>
</dbReference>
<dbReference type="PANTHER" id="PTHR48047">
    <property type="entry name" value="GLYCOSYLTRANSFERASE"/>
    <property type="match status" value="1"/>
</dbReference>
<accession>A0A4Z1HKG9</accession>
<dbReference type="PANTHER" id="PTHR48047:SF197">
    <property type="entry name" value="SCOPOLETIN GLUCOSYLTRANSFERASE-LIKE"/>
    <property type="match status" value="1"/>
</dbReference>
<evidence type="ECO:0000313" key="3">
    <source>
        <dbReference type="EMBL" id="TGO49325.1"/>
    </source>
</evidence>
<dbReference type="SUPFAM" id="SSF53756">
    <property type="entry name" value="UDP-Glycosyltransferase/glycogen phosphorylase"/>
    <property type="match status" value="1"/>
</dbReference>
<keyword evidence="2" id="KW-0808">Transferase</keyword>
<evidence type="ECO:0000313" key="4">
    <source>
        <dbReference type="Proteomes" id="UP000297527"/>
    </source>
</evidence>
<comment type="similarity">
    <text evidence="1">Belongs to the UDP-glycosyltransferase family.</text>
</comment>
<proteinExistence type="inferred from homology"/>
<dbReference type="GO" id="GO:0035251">
    <property type="term" value="F:UDP-glucosyltransferase activity"/>
    <property type="evidence" value="ECO:0007669"/>
    <property type="project" value="TreeGrafter"/>
</dbReference>
<evidence type="ECO:0008006" key="5">
    <source>
        <dbReference type="Google" id="ProtNLM"/>
    </source>
</evidence>
<evidence type="ECO:0000256" key="1">
    <source>
        <dbReference type="ARBA" id="ARBA00009995"/>
    </source>
</evidence>
<dbReference type="OrthoDB" id="5835829at2759"/>
<dbReference type="InterPro" id="IPR002213">
    <property type="entry name" value="UDP_glucos_trans"/>
</dbReference>
<dbReference type="Pfam" id="PF00201">
    <property type="entry name" value="UDPGT"/>
    <property type="match status" value="1"/>
</dbReference>
<dbReference type="AlphaFoldDB" id="A0A4Z1HKG9"/>
<dbReference type="EMBL" id="PQXN01000212">
    <property type="protein sequence ID" value="TGO49325.1"/>
    <property type="molecule type" value="Genomic_DNA"/>
</dbReference>
<protein>
    <recommendedName>
        <fullName evidence="5">Glycosyltransferase family 28 N-terminal domain-containing protein</fullName>
    </recommendedName>
</protein>
<sequence>MERVKGEIFVVTGGGQGHLHSCIELCTRLTARNFNTTLVIPDRGIETPFEPPWSVPATLPQSIIQNPLTSFLYITPSSALPLVVDQFRQEAINQLMFRITDHITSDSTPPIICAIVDIQMGWTKDIFAKYNIPVVTFVSFGACAASMMSCVMKIKAAAEKFEPGDQKNTIKGLPVEISITSEDYKRFDREVFAGLTPPEDPGFDRTPFSEPPEPGNLPRWFMAINGTIGIMYNTWEELEKPFLDYITAELKIYMPDWNVPIWDVGPLLPETYWESANDDSLIRGRQPQRLSNHSEKEVLAWLDSKGQDEVLYIAFGSDVGPEMIEYSHIAKALEHSCISFIWVIPPLAGISKESREPGGFYPEDLALKVGKRGLVIYGWAPQLLILSHVSTGGFLSHCGWNSTVEAIGRGVPFLTWPIRGDQFYNSKLIVNYLEIGYKVAKNMEERVLEEDIKMGIEKLMGDAEMRERAREWRGKFRNGFPVSSNWSLNGFTRFVMERRMERMG</sequence>
<dbReference type="CDD" id="cd03784">
    <property type="entry name" value="GT1_Gtf-like"/>
    <property type="match status" value="1"/>
</dbReference>
<organism evidence="3 4">
    <name type="scientific">Botryotinia convoluta</name>
    <dbReference type="NCBI Taxonomy" id="54673"/>
    <lineage>
        <taxon>Eukaryota</taxon>
        <taxon>Fungi</taxon>
        <taxon>Dikarya</taxon>
        <taxon>Ascomycota</taxon>
        <taxon>Pezizomycotina</taxon>
        <taxon>Leotiomycetes</taxon>
        <taxon>Helotiales</taxon>
        <taxon>Sclerotiniaceae</taxon>
        <taxon>Botryotinia</taxon>
    </lineage>
</organism>
<evidence type="ECO:0000256" key="2">
    <source>
        <dbReference type="ARBA" id="ARBA00022679"/>
    </source>
</evidence>
<comment type="caution">
    <text evidence="3">The sequence shown here is derived from an EMBL/GenBank/DDBJ whole genome shotgun (WGS) entry which is preliminary data.</text>
</comment>
<reference evidence="3 4" key="1">
    <citation type="submission" date="2017-12" db="EMBL/GenBank/DDBJ databases">
        <title>Comparative genomics of Botrytis spp.</title>
        <authorList>
            <person name="Valero-Jimenez C.A."/>
            <person name="Tapia P."/>
            <person name="Veloso J."/>
            <person name="Silva-Moreno E."/>
            <person name="Staats M."/>
            <person name="Valdes J.H."/>
            <person name="Van Kan J.A.L."/>
        </authorList>
    </citation>
    <scope>NUCLEOTIDE SEQUENCE [LARGE SCALE GENOMIC DNA]</scope>
    <source>
        <strain evidence="3 4">MUCL11595</strain>
    </source>
</reference>
<name>A0A4Z1HKG9_9HELO</name>